<organism evidence="1 2">
    <name type="scientific">Aspergillus brunneoviolaceus CBS 621.78</name>
    <dbReference type="NCBI Taxonomy" id="1450534"/>
    <lineage>
        <taxon>Eukaryota</taxon>
        <taxon>Fungi</taxon>
        <taxon>Dikarya</taxon>
        <taxon>Ascomycota</taxon>
        <taxon>Pezizomycotina</taxon>
        <taxon>Eurotiomycetes</taxon>
        <taxon>Eurotiomycetidae</taxon>
        <taxon>Eurotiales</taxon>
        <taxon>Aspergillaceae</taxon>
        <taxon>Aspergillus</taxon>
        <taxon>Aspergillus subgen. Circumdati</taxon>
    </lineage>
</organism>
<gene>
    <name evidence="1" type="ORF">BO95DRAFT_356939</name>
</gene>
<dbReference type="Proteomes" id="UP000249057">
    <property type="component" value="Unassembled WGS sequence"/>
</dbReference>
<evidence type="ECO:0000313" key="2">
    <source>
        <dbReference type="Proteomes" id="UP000249057"/>
    </source>
</evidence>
<evidence type="ECO:0000313" key="1">
    <source>
        <dbReference type="EMBL" id="RAH48356.1"/>
    </source>
</evidence>
<protein>
    <submittedName>
        <fullName evidence="1">Protein fyv10</fullName>
    </submittedName>
</protein>
<name>A0ACD1GGH7_9EURO</name>
<reference evidence="1" key="1">
    <citation type="submission" date="2018-02" db="EMBL/GenBank/DDBJ databases">
        <title>The genomes of Aspergillus section Nigri reveals drivers in fungal speciation.</title>
        <authorList>
            <consortium name="DOE Joint Genome Institute"/>
            <person name="Vesth T.C."/>
            <person name="Nybo J."/>
            <person name="Theobald S."/>
            <person name="Brandl J."/>
            <person name="Frisvad J.C."/>
            <person name="Nielsen K.F."/>
            <person name="Lyhne E.K."/>
            <person name="Kogle M.E."/>
            <person name="Kuo A."/>
            <person name="Riley R."/>
            <person name="Clum A."/>
            <person name="Nolan M."/>
            <person name="Lipzen A."/>
            <person name="Salamov A."/>
            <person name="Henrissat B."/>
            <person name="Wiebenga A."/>
            <person name="De vries R.P."/>
            <person name="Grigoriev I.V."/>
            <person name="Mortensen U.H."/>
            <person name="Andersen M.R."/>
            <person name="Baker S.E."/>
        </authorList>
    </citation>
    <scope>NUCLEOTIDE SEQUENCE</scope>
    <source>
        <strain evidence="1">CBS 621.78</strain>
    </source>
</reference>
<keyword evidence="2" id="KW-1185">Reference proteome</keyword>
<proteinExistence type="predicted"/>
<sequence>MAAELTSTRLNAENHLLLDQSLLRLPHELARRNFKSFQRLVERERELVLPGLKEIANASMSNSRAPDQAIAALDAMISRMQGMKRKMENLHQEEKSIHEQSRKRIQHLESLQQIPSLADVKYDQWSRVRLNRLIVDHMLRSGYIESARQLAHEKGIEGLVDLNVFVQCQRIADSLRQGETKDALQWCGENKAALKKSQYNLEFELRLQQYIELIRSGDRKRYVEAMMHAKKYLAPYIETQSADIHRAAGLLAFPQDTKAEPYKSLYSLDRWSRLSELFIRTHHQLLSLSSRPLLHIALSAGLSALKTPSCHSAYTSSSSNSLSTTTSVCPICSTELNELARNMPYAHHTKSYVESDPIVLPNGRIYGQQRLIDLSKNVGCVDSGKVKDPTTGEIFDEGEMKKVYIM</sequence>
<dbReference type="EMBL" id="KZ825324">
    <property type="protein sequence ID" value="RAH48356.1"/>
    <property type="molecule type" value="Genomic_DNA"/>
</dbReference>
<accession>A0ACD1GGH7</accession>